<dbReference type="GO" id="GO:0016491">
    <property type="term" value="F:oxidoreductase activity"/>
    <property type="evidence" value="ECO:0007669"/>
    <property type="project" value="InterPro"/>
</dbReference>
<dbReference type="EMBL" id="PFPL01000004">
    <property type="protein sequence ID" value="PIZ96933.1"/>
    <property type="molecule type" value="Genomic_DNA"/>
</dbReference>
<dbReference type="Gene3D" id="3.40.50.80">
    <property type="entry name" value="Nucleotide-binding domain of ferredoxin-NADP reductase (FNR) module"/>
    <property type="match status" value="1"/>
</dbReference>
<gene>
    <name evidence="2" type="ORF">COX80_00195</name>
</gene>
<dbReference type="InterPro" id="IPR008333">
    <property type="entry name" value="Cbr1-like_FAD-bd_dom"/>
</dbReference>
<dbReference type="InterPro" id="IPR017927">
    <property type="entry name" value="FAD-bd_FR_type"/>
</dbReference>
<dbReference type="InterPro" id="IPR017938">
    <property type="entry name" value="Riboflavin_synthase-like_b-brl"/>
</dbReference>
<dbReference type="InterPro" id="IPR001433">
    <property type="entry name" value="OxRdtase_FAD/NAD-bd"/>
</dbReference>
<evidence type="ECO:0000313" key="3">
    <source>
        <dbReference type="Proteomes" id="UP000231453"/>
    </source>
</evidence>
<dbReference type="InterPro" id="IPR001709">
    <property type="entry name" value="Flavoprot_Pyr_Nucl_cyt_Rdtase"/>
</dbReference>
<sequence>MEINKYKSSIIKKENLNSDTIYLQLKKPENYDFLPGQFLQTFFEDVKRSYSIFSKPSSETLDLCIKCLEGGKASEIFKNISVGEEITISSPMGHFIITEEDIERTYIATGSGLAPVVSMIKTSLEDYGHKSKIYLLFGLRHEENIFYKTELEELSAQYPNFSFDITLSRPSENWKGNSGRVSVYLPEKIVTRKNNHFFLCGSPEMVKDVRKLLIENDVDMKNIKFEIF</sequence>
<evidence type="ECO:0000313" key="2">
    <source>
        <dbReference type="EMBL" id="PIZ96933.1"/>
    </source>
</evidence>
<dbReference type="Pfam" id="PF00970">
    <property type="entry name" value="FAD_binding_6"/>
    <property type="match status" value="1"/>
</dbReference>
<dbReference type="Gene3D" id="2.40.30.10">
    <property type="entry name" value="Translation factors"/>
    <property type="match status" value="1"/>
</dbReference>
<dbReference type="PROSITE" id="PS51384">
    <property type="entry name" value="FAD_FR"/>
    <property type="match status" value="1"/>
</dbReference>
<dbReference type="InterPro" id="IPR050415">
    <property type="entry name" value="MRET"/>
</dbReference>
<dbReference type="Pfam" id="PF00175">
    <property type="entry name" value="NAD_binding_1"/>
    <property type="match status" value="1"/>
</dbReference>
<dbReference type="Proteomes" id="UP000231453">
    <property type="component" value="Unassembled WGS sequence"/>
</dbReference>
<dbReference type="InterPro" id="IPR039261">
    <property type="entry name" value="FNR_nucleotide-bd"/>
</dbReference>
<dbReference type="SUPFAM" id="SSF63380">
    <property type="entry name" value="Riboflavin synthase domain-like"/>
    <property type="match status" value="1"/>
</dbReference>
<dbReference type="AlphaFoldDB" id="A0A2M7VC67"/>
<dbReference type="PANTHER" id="PTHR47354:SF5">
    <property type="entry name" value="PROTEIN RFBI"/>
    <property type="match status" value="1"/>
</dbReference>
<reference evidence="3" key="1">
    <citation type="submission" date="2017-09" db="EMBL/GenBank/DDBJ databases">
        <title>Depth-based differentiation of microbial function through sediment-hosted aquifers and enrichment of novel symbionts in the deep terrestrial subsurface.</title>
        <authorList>
            <person name="Probst A.J."/>
            <person name="Ladd B."/>
            <person name="Jarett J.K."/>
            <person name="Geller-Mcgrath D.E."/>
            <person name="Sieber C.M.K."/>
            <person name="Emerson J.B."/>
            <person name="Anantharaman K."/>
            <person name="Thomas B.C."/>
            <person name="Malmstrom R."/>
            <person name="Stieglmeier M."/>
            <person name="Klingl A."/>
            <person name="Woyke T."/>
            <person name="Ryan C.M."/>
            <person name="Banfield J.F."/>
        </authorList>
    </citation>
    <scope>NUCLEOTIDE SEQUENCE [LARGE SCALE GENOMIC DNA]</scope>
</reference>
<organism evidence="2 3">
    <name type="scientific">Candidatus Magasanikbacteria bacterium CG_4_10_14_0_2_um_filter_33_14</name>
    <dbReference type="NCBI Taxonomy" id="1974636"/>
    <lineage>
        <taxon>Bacteria</taxon>
        <taxon>Candidatus Magasanikiibacteriota</taxon>
    </lineage>
</organism>
<dbReference type="PANTHER" id="PTHR47354">
    <property type="entry name" value="NADH OXIDOREDUCTASE HCR"/>
    <property type="match status" value="1"/>
</dbReference>
<dbReference type="PRINTS" id="PR00410">
    <property type="entry name" value="PHEHYDRXLASE"/>
</dbReference>
<proteinExistence type="predicted"/>
<evidence type="ECO:0000259" key="1">
    <source>
        <dbReference type="PROSITE" id="PS51384"/>
    </source>
</evidence>
<dbReference type="SUPFAM" id="SSF52343">
    <property type="entry name" value="Ferredoxin reductase-like, C-terminal NADP-linked domain"/>
    <property type="match status" value="1"/>
</dbReference>
<name>A0A2M7VC67_9BACT</name>
<feature type="domain" description="FAD-binding FR-type" evidence="1">
    <location>
        <begin position="3"/>
        <end position="98"/>
    </location>
</feature>
<comment type="caution">
    <text evidence="2">The sequence shown here is derived from an EMBL/GenBank/DDBJ whole genome shotgun (WGS) entry which is preliminary data.</text>
</comment>
<accession>A0A2M7VC67</accession>
<protein>
    <recommendedName>
        <fullName evidence="1">FAD-binding FR-type domain-containing protein</fullName>
    </recommendedName>
</protein>
<dbReference type="PRINTS" id="PR00371">
    <property type="entry name" value="FPNCR"/>
</dbReference>